<dbReference type="PANTHER" id="PTHR11070:SF17">
    <property type="entry name" value="DNA HELICASE IV"/>
    <property type="match status" value="1"/>
</dbReference>
<comment type="caution">
    <text evidence="6">The sequence shown here is derived from an EMBL/GenBank/DDBJ whole genome shotgun (WGS) entry which is preliminary data.</text>
</comment>
<evidence type="ECO:0000256" key="1">
    <source>
        <dbReference type="ARBA" id="ARBA00022741"/>
    </source>
</evidence>
<dbReference type="InterPro" id="IPR000212">
    <property type="entry name" value="DNA_helicase_UvrD/REP"/>
</dbReference>
<evidence type="ECO:0000256" key="3">
    <source>
        <dbReference type="ARBA" id="ARBA00022806"/>
    </source>
</evidence>
<dbReference type="InterPro" id="IPR014016">
    <property type="entry name" value="UvrD-like_ATP-bd"/>
</dbReference>
<name>A0ABS8I9K4_9NOSO</name>
<feature type="domain" description="UvrD-like helicase ATP-binding" evidence="5">
    <location>
        <begin position="33"/>
        <end position="118"/>
    </location>
</feature>
<organism evidence="6 7">
    <name type="scientific">Nostoc favosum CHAB5714</name>
    <dbReference type="NCBI Taxonomy" id="2780399"/>
    <lineage>
        <taxon>Bacteria</taxon>
        <taxon>Bacillati</taxon>
        <taxon>Cyanobacteriota</taxon>
        <taxon>Cyanophyceae</taxon>
        <taxon>Nostocales</taxon>
        <taxon>Nostocaceae</taxon>
        <taxon>Nostoc</taxon>
        <taxon>Nostoc favosum</taxon>
    </lineage>
</organism>
<sequence>MRCAKQLSLFDVDTTGESPQLQIPDILKIMDLQQEQLARSLGDGHRVIHGVAGSGKTMILAYRCQHLAQVSNKPILVLCFNVSLAAKLRQVVQEDPNKISRIRVRHFHGWCMDLLKKYNIPKPDSSSLPSKVC</sequence>
<dbReference type="Pfam" id="PF00580">
    <property type="entry name" value="UvrD-helicase"/>
    <property type="match status" value="1"/>
</dbReference>
<protein>
    <submittedName>
        <fullName evidence="6">UvrD-helicase domain-containing protein</fullName>
    </submittedName>
</protein>
<keyword evidence="4" id="KW-0067">ATP-binding</keyword>
<keyword evidence="2" id="KW-0378">Hydrolase</keyword>
<evidence type="ECO:0000259" key="5">
    <source>
        <dbReference type="Pfam" id="PF00580"/>
    </source>
</evidence>
<gene>
    <name evidence="6" type="ORF">LC586_17100</name>
</gene>
<evidence type="ECO:0000313" key="6">
    <source>
        <dbReference type="EMBL" id="MCC5600890.1"/>
    </source>
</evidence>
<accession>A0ABS8I9K4</accession>
<dbReference type="EMBL" id="JAIVFQ010000023">
    <property type="protein sequence ID" value="MCC5600890.1"/>
    <property type="molecule type" value="Genomic_DNA"/>
</dbReference>
<reference evidence="6 7" key="1">
    <citation type="journal article" date="2021" name="Microorganisms">
        <title>Genome Evolution of Filamentous Cyanobacterium Nostoc Species: From Facultative Symbiosis to Free Living.</title>
        <authorList>
            <person name="Huo D."/>
            <person name="Li H."/>
            <person name="Cai F."/>
            <person name="Guo X."/>
            <person name="Qiao Z."/>
            <person name="Wang W."/>
            <person name="Yu G."/>
            <person name="Li R."/>
        </authorList>
    </citation>
    <scope>NUCLEOTIDE SEQUENCE [LARGE SCALE GENOMIC DNA]</scope>
    <source>
        <strain evidence="6 7">CHAB 5714</strain>
    </source>
</reference>
<dbReference type="Proteomes" id="UP001199525">
    <property type="component" value="Unassembled WGS sequence"/>
</dbReference>
<keyword evidence="3" id="KW-0347">Helicase</keyword>
<keyword evidence="7" id="KW-1185">Reference proteome</keyword>
<dbReference type="Gene3D" id="3.40.50.300">
    <property type="entry name" value="P-loop containing nucleotide triphosphate hydrolases"/>
    <property type="match status" value="1"/>
</dbReference>
<dbReference type="SUPFAM" id="SSF52540">
    <property type="entry name" value="P-loop containing nucleoside triphosphate hydrolases"/>
    <property type="match status" value="1"/>
</dbReference>
<dbReference type="InterPro" id="IPR027417">
    <property type="entry name" value="P-loop_NTPase"/>
</dbReference>
<keyword evidence="1" id="KW-0547">Nucleotide-binding</keyword>
<evidence type="ECO:0000256" key="4">
    <source>
        <dbReference type="ARBA" id="ARBA00022840"/>
    </source>
</evidence>
<evidence type="ECO:0000256" key="2">
    <source>
        <dbReference type="ARBA" id="ARBA00022801"/>
    </source>
</evidence>
<dbReference type="PANTHER" id="PTHR11070">
    <property type="entry name" value="UVRD / RECB / PCRA DNA HELICASE FAMILY MEMBER"/>
    <property type="match status" value="1"/>
</dbReference>
<proteinExistence type="predicted"/>
<evidence type="ECO:0000313" key="7">
    <source>
        <dbReference type="Proteomes" id="UP001199525"/>
    </source>
</evidence>
<dbReference type="RefSeq" id="WP_229485947.1">
    <property type="nucleotide sequence ID" value="NZ_JAIVFQ010000023.1"/>
</dbReference>